<accession>A0A4R7BUA2</accession>
<dbReference type="Proteomes" id="UP000295122">
    <property type="component" value="Unassembled WGS sequence"/>
</dbReference>
<dbReference type="GO" id="GO:0016740">
    <property type="term" value="F:transferase activity"/>
    <property type="evidence" value="ECO:0007669"/>
    <property type="project" value="UniProtKB-KW"/>
</dbReference>
<reference evidence="2 3" key="1">
    <citation type="submission" date="2019-03" db="EMBL/GenBank/DDBJ databases">
        <title>Genomic Encyclopedia of Type Strains, Phase IV (KMG-IV): sequencing the most valuable type-strain genomes for metagenomic binning, comparative biology and taxonomic classification.</title>
        <authorList>
            <person name="Goeker M."/>
        </authorList>
    </citation>
    <scope>NUCLEOTIDE SEQUENCE [LARGE SCALE GENOMIC DNA]</scope>
    <source>
        <strain evidence="2 3">DSM 25903</strain>
    </source>
</reference>
<comment type="caution">
    <text evidence="2">The sequence shown here is derived from an EMBL/GenBank/DDBJ whole genome shotgun (WGS) entry which is preliminary data.</text>
</comment>
<organism evidence="2 3">
    <name type="scientific">Enterovirga rhinocerotis</name>
    <dbReference type="NCBI Taxonomy" id="1339210"/>
    <lineage>
        <taxon>Bacteria</taxon>
        <taxon>Pseudomonadati</taxon>
        <taxon>Pseudomonadota</taxon>
        <taxon>Alphaproteobacteria</taxon>
        <taxon>Hyphomicrobiales</taxon>
        <taxon>Methylobacteriaceae</taxon>
        <taxon>Enterovirga</taxon>
    </lineage>
</organism>
<dbReference type="AlphaFoldDB" id="A0A4R7BUA2"/>
<dbReference type="InterPro" id="IPR038740">
    <property type="entry name" value="BioF2-like_GNAT_dom"/>
</dbReference>
<feature type="domain" description="BioF2-like acetyltransferase" evidence="1">
    <location>
        <begin position="183"/>
        <end position="315"/>
    </location>
</feature>
<protein>
    <submittedName>
        <fullName evidence="2">Acetyltransferase (GNAT) family protein</fullName>
    </submittedName>
</protein>
<name>A0A4R7BUA2_9HYPH</name>
<dbReference type="SUPFAM" id="SSF55729">
    <property type="entry name" value="Acyl-CoA N-acyltransferases (Nat)"/>
    <property type="match status" value="1"/>
</dbReference>
<dbReference type="OrthoDB" id="213519at2"/>
<dbReference type="RefSeq" id="WP_133772514.1">
    <property type="nucleotide sequence ID" value="NZ_SNZR01000014.1"/>
</dbReference>
<evidence type="ECO:0000313" key="2">
    <source>
        <dbReference type="EMBL" id="TDR89081.1"/>
    </source>
</evidence>
<evidence type="ECO:0000259" key="1">
    <source>
        <dbReference type="Pfam" id="PF13480"/>
    </source>
</evidence>
<dbReference type="EMBL" id="SNZR01000014">
    <property type="protein sequence ID" value="TDR89081.1"/>
    <property type="molecule type" value="Genomic_DNA"/>
</dbReference>
<proteinExistence type="predicted"/>
<dbReference type="Pfam" id="PF13480">
    <property type="entry name" value="Acetyltransf_6"/>
    <property type="match status" value="1"/>
</dbReference>
<sequence>MTPAPTIAEARSAILRPEEIAPAAWDDLFRRAASPHPFYSRHVIAAHRSAGLLPSDLRVLTVSSGKRLDALLPFGLRRDLSALGGLVARPFLSPYITATAPLIVADAGRATLAALADGLLAASGGRAWRWPLLSSESVAGSALLAALRSAGWSHAAAMSFERPVLDRRESFDAFLAGHPHRARFKDLRRRLRRLGETGRVAVESAEEGSRLAALVETFLLLEKESWKGAAGTALACRTETATFARTLFRDTGGPVSARADALTLDGRPIAISLALVGAGTATLLKTTYDETLRSQAPGLLLEAEIARLCHETGFADRLDSATLPGSPLESLYRDRETVAEIIAVPPGADALTLERRLRLARFERRGREAARRILPSARRKT</sequence>
<keyword evidence="3" id="KW-1185">Reference proteome</keyword>
<evidence type="ECO:0000313" key="3">
    <source>
        <dbReference type="Proteomes" id="UP000295122"/>
    </source>
</evidence>
<dbReference type="InterPro" id="IPR016181">
    <property type="entry name" value="Acyl_CoA_acyltransferase"/>
</dbReference>
<gene>
    <name evidence="2" type="ORF">EV668_3566</name>
</gene>
<keyword evidence="2" id="KW-0808">Transferase</keyword>